<feature type="region of interest" description="Disordered" evidence="1">
    <location>
        <begin position="20"/>
        <end position="55"/>
    </location>
</feature>
<organism evidence="2 3">
    <name type="scientific">Hyalangium minutum</name>
    <dbReference type="NCBI Taxonomy" id="394096"/>
    <lineage>
        <taxon>Bacteria</taxon>
        <taxon>Pseudomonadati</taxon>
        <taxon>Myxococcota</taxon>
        <taxon>Myxococcia</taxon>
        <taxon>Myxococcales</taxon>
        <taxon>Cystobacterineae</taxon>
        <taxon>Archangiaceae</taxon>
        <taxon>Hyalangium</taxon>
    </lineage>
</organism>
<gene>
    <name evidence="2" type="ORF">DB31_3573</name>
</gene>
<dbReference type="AlphaFoldDB" id="A0A085WUT0"/>
<evidence type="ECO:0000313" key="3">
    <source>
        <dbReference type="Proteomes" id="UP000028725"/>
    </source>
</evidence>
<sequence>MGGIGTEGFSALSAGAEELHRSAIAHTANNTTPLHPLDRPTMPPPHPTQSSLGEG</sequence>
<protein>
    <submittedName>
        <fullName evidence="2">Uncharacterized protein</fullName>
    </submittedName>
</protein>
<dbReference type="Proteomes" id="UP000028725">
    <property type="component" value="Unassembled WGS sequence"/>
</dbReference>
<keyword evidence="3" id="KW-1185">Reference proteome</keyword>
<reference evidence="2 3" key="1">
    <citation type="submission" date="2014-04" db="EMBL/GenBank/DDBJ databases">
        <title>Genome assembly of Hyalangium minutum DSM 14724.</title>
        <authorList>
            <person name="Sharma G."/>
            <person name="Subramanian S."/>
        </authorList>
    </citation>
    <scope>NUCLEOTIDE SEQUENCE [LARGE SCALE GENOMIC DNA]</scope>
    <source>
        <strain evidence="2 3">DSM 14724</strain>
    </source>
</reference>
<dbReference type="STRING" id="394096.DB31_3573"/>
<comment type="caution">
    <text evidence="2">The sequence shown here is derived from an EMBL/GenBank/DDBJ whole genome shotgun (WGS) entry which is preliminary data.</text>
</comment>
<evidence type="ECO:0000313" key="2">
    <source>
        <dbReference type="EMBL" id="KFE71443.1"/>
    </source>
</evidence>
<name>A0A085WUT0_9BACT</name>
<accession>A0A085WUT0</accession>
<evidence type="ECO:0000256" key="1">
    <source>
        <dbReference type="SAM" id="MobiDB-lite"/>
    </source>
</evidence>
<proteinExistence type="predicted"/>
<dbReference type="EMBL" id="JMCB01000002">
    <property type="protein sequence ID" value="KFE71443.1"/>
    <property type="molecule type" value="Genomic_DNA"/>
</dbReference>